<dbReference type="SUPFAM" id="SSF69318">
    <property type="entry name" value="Integrin alpha N-terminal domain"/>
    <property type="match status" value="1"/>
</dbReference>
<evidence type="ECO:0000256" key="4">
    <source>
        <dbReference type="ARBA" id="ARBA00022670"/>
    </source>
</evidence>
<reference evidence="25" key="2">
    <citation type="submission" date="2025-04" db="UniProtKB">
        <authorList>
            <consortium name="RefSeq"/>
        </authorList>
    </citation>
    <scope>IDENTIFICATION</scope>
    <source>
        <strain evidence="25">DH4</strain>
        <tissue evidence="25">Whole body</tissue>
    </source>
</reference>
<keyword evidence="14" id="KW-0482">Metalloprotease</keyword>
<evidence type="ECO:0000256" key="6">
    <source>
        <dbReference type="ARBA" id="ARBA00022723"/>
    </source>
</evidence>
<evidence type="ECO:0000256" key="13">
    <source>
        <dbReference type="ARBA" id="ARBA00023037"/>
    </source>
</evidence>
<dbReference type="GO" id="GO:0006508">
    <property type="term" value="P:proteolysis"/>
    <property type="evidence" value="ECO:0007669"/>
    <property type="project" value="UniProtKB-KW"/>
</dbReference>
<reference evidence="23" key="1">
    <citation type="submission" date="2021-01" db="UniProtKB">
        <authorList>
            <consortium name="EnsemblMetazoa"/>
        </authorList>
    </citation>
    <scope>IDENTIFICATION</scope>
    <source>
        <strain evidence="23">DH4</strain>
    </source>
</reference>
<comment type="subcellular location">
    <subcellularLocation>
        <location evidence="2 19">Membrane</location>
        <topology evidence="2 19">Single-pass type I membrane protein</topology>
    </subcellularLocation>
</comment>
<evidence type="ECO:0000256" key="10">
    <source>
        <dbReference type="ARBA" id="ARBA00022833"/>
    </source>
</evidence>
<protein>
    <submittedName>
        <fullName evidence="25">Integrin alpha-8</fullName>
    </submittedName>
</protein>
<dbReference type="SUPFAM" id="SSF69179">
    <property type="entry name" value="Integrin domains"/>
    <property type="match status" value="3"/>
</dbReference>
<evidence type="ECO:0000256" key="18">
    <source>
        <dbReference type="PROSITE-ProRule" id="PRU00803"/>
    </source>
</evidence>
<keyword evidence="17" id="KW-0325">Glycoprotein</keyword>
<dbReference type="Pfam" id="PF01839">
    <property type="entry name" value="FG-GAP"/>
    <property type="match status" value="2"/>
</dbReference>
<feature type="domain" description="Integrin alpha second immunoglobulin-like" evidence="21">
    <location>
        <begin position="953"/>
        <end position="1079"/>
    </location>
</feature>
<evidence type="ECO:0000256" key="8">
    <source>
        <dbReference type="ARBA" id="ARBA00022737"/>
    </source>
</evidence>
<dbReference type="Pfam" id="PF20805">
    <property type="entry name" value="Integrin_A_Ig_2"/>
    <property type="match status" value="1"/>
</dbReference>
<keyword evidence="16 19" id="KW-0675">Receptor</keyword>
<keyword evidence="11 19" id="KW-0130">Cell adhesion</keyword>
<dbReference type="KEGG" id="ame:725946"/>
<evidence type="ECO:0000256" key="14">
    <source>
        <dbReference type="ARBA" id="ARBA00023049"/>
    </source>
</evidence>
<dbReference type="PRINTS" id="PR01185">
    <property type="entry name" value="INTEGRINA"/>
</dbReference>
<evidence type="ECO:0000256" key="15">
    <source>
        <dbReference type="ARBA" id="ARBA00023136"/>
    </source>
</evidence>
<organism evidence="23">
    <name type="scientific">Apis mellifera</name>
    <name type="common">Honeybee</name>
    <dbReference type="NCBI Taxonomy" id="7460"/>
    <lineage>
        <taxon>Eukaryota</taxon>
        <taxon>Metazoa</taxon>
        <taxon>Ecdysozoa</taxon>
        <taxon>Arthropoda</taxon>
        <taxon>Hexapoda</taxon>
        <taxon>Insecta</taxon>
        <taxon>Pterygota</taxon>
        <taxon>Neoptera</taxon>
        <taxon>Endopterygota</taxon>
        <taxon>Hymenoptera</taxon>
        <taxon>Apocrita</taxon>
        <taxon>Aculeata</taxon>
        <taxon>Apoidea</taxon>
        <taxon>Anthophila</taxon>
        <taxon>Apidae</taxon>
        <taxon>Apis</taxon>
    </lineage>
</organism>
<evidence type="ECO:0000259" key="22">
    <source>
        <dbReference type="Pfam" id="PF20806"/>
    </source>
</evidence>
<evidence type="ECO:0000256" key="12">
    <source>
        <dbReference type="ARBA" id="ARBA00022989"/>
    </source>
</evidence>
<keyword evidence="4" id="KW-0645">Protease</keyword>
<dbReference type="GO" id="GO:0007157">
    <property type="term" value="P:heterophilic cell-cell adhesion via plasma membrane cell adhesion molecules"/>
    <property type="evidence" value="ECO:0007669"/>
    <property type="project" value="UniProtKB-ARBA"/>
</dbReference>
<evidence type="ECO:0000256" key="17">
    <source>
        <dbReference type="ARBA" id="ARBA00023180"/>
    </source>
</evidence>
<evidence type="ECO:0000259" key="20">
    <source>
        <dbReference type="Pfam" id="PF01435"/>
    </source>
</evidence>
<dbReference type="Gene3D" id="2.60.40.1510">
    <property type="entry name" value="ntegrin, alpha v. Chain A, domain 3"/>
    <property type="match status" value="1"/>
</dbReference>
<reference evidence="24" key="3">
    <citation type="submission" date="2025-05" db="UniProtKB">
        <authorList>
            <consortium name="RefSeq"/>
        </authorList>
    </citation>
    <scope>NUCLEOTIDE SEQUENCE [LARGE SCALE GENOMIC DNA]</scope>
    <source>
        <strain evidence="24">DH4</strain>
    </source>
</reference>
<dbReference type="EnsemblMetazoa" id="XM_026446122">
    <property type="protein sequence ID" value="XP_026301907"/>
    <property type="gene ID" value="LOC725946"/>
</dbReference>
<keyword evidence="15 19" id="KW-0472">Membrane</keyword>
<dbReference type="GO" id="GO:0046872">
    <property type="term" value="F:metal ion binding"/>
    <property type="evidence" value="ECO:0007669"/>
    <property type="project" value="UniProtKB-KW"/>
</dbReference>
<keyword evidence="12 19" id="KW-1133">Transmembrane helix</keyword>
<dbReference type="InterPro" id="IPR048286">
    <property type="entry name" value="Integrin_alpha_Ig-like_3"/>
</dbReference>
<dbReference type="PANTHER" id="PTHR23220">
    <property type="entry name" value="INTEGRIN ALPHA"/>
    <property type="match status" value="1"/>
</dbReference>
<keyword evidence="5 19" id="KW-0812">Transmembrane</keyword>
<dbReference type="Gene3D" id="2.60.40.1530">
    <property type="entry name" value="ntegrin, alpha v. Chain A, domain 4"/>
    <property type="match status" value="1"/>
</dbReference>
<dbReference type="SMART" id="SM00191">
    <property type="entry name" value="Int_alpha"/>
    <property type="match status" value="4"/>
</dbReference>
<dbReference type="InterPro" id="IPR000413">
    <property type="entry name" value="Integrin_alpha"/>
</dbReference>
<dbReference type="GO" id="GO:0033627">
    <property type="term" value="P:cell adhesion mediated by integrin"/>
    <property type="evidence" value="ECO:0007669"/>
    <property type="project" value="TreeGrafter"/>
</dbReference>
<evidence type="ECO:0000313" key="24">
    <source>
        <dbReference type="Proteomes" id="UP000005203"/>
    </source>
</evidence>
<feature type="transmembrane region" description="Helical" evidence="19">
    <location>
        <begin position="1334"/>
        <end position="1363"/>
    </location>
</feature>
<feature type="domain" description="Integrin alpha third immunoglobulin-like" evidence="22">
    <location>
        <begin position="1110"/>
        <end position="1267"/>
    </location>
</feature>
<evidence type="ECO:0000313" key="23">
    <source>
        <dbReference type="EnsemblMetazoa" id="XP_026301907"/>
    </source>
</evidence>
<dbReference type="CDD" id="cd07331">
    <property type="entry name" value="M48C_Oma1_like"/>
    <property type="match status" value="1"/>
</dbReference>
<dbReference type="GO" id="GO:0005178">
    <property type="term" value="F:integrin binding"/>
    <property type="evidence" value="ECO:0007669"/>
    <property type="project" value="TreeGrafter"/>
</dbReference>
<keyword evidence="24" id="KW-1185">Reference proteome</keyword>
<dbReference type="Pfam" id="PF01435">
    <property type="entry name" value="Peptidase_M48"/>
    <property type="match status" value="1"/>
</dbReference>
<feature type="transmembrane region" description="Helical" evidence="19">
    <location>
        <begin position="275"/>
        <end position="294"/>
    </location>
</feature>
<keyword evidence="7" id="KW-0732">Signal</keyword>
<dbReference type="InterPro" id="IPR013517">
    <property type="entry name" value="FG-GAP"/>
</dbReference>
<evidence type="ECO:0000256" key="1">
    <source>
        <dbReference type="ARBA" id="ARBA00001947"/>
    </source>
</evidence>
<keyword evidence="9" id="KW-0378">Hydrolase</keyword>
<evidence type="ECO:0000256" key="16">
    <source>
        <dbReference type="ARBA" id="ARBA00023170"/>
    </source>
</evidence>
<sequence length="1391" mass="161061">MYFNYLLLTTSRTLTYTRNNLSYSIISGTFSHQYKRSVKKWQYLKLQISNIHTTQKLCYPTSLTICLGSILCGYYVRKWWLRQPFMQQQMYITWFKQKKHIFYGSLAFLSFILFIYCLTCFEKDRILKKRRFILFNQDLRIKNAKILFRVIVQNKENVVPLNDPKYTIVGNAIKKLIDSNKEIFEGLDWTVTIIYRIFNMASLPNVLILPDRSIIILSDMFDLIKSNDQLIFILAHEMSHEMLLHTSETLSFGILNDIATIIFSFLIWIFYPRRIAAILCSSFYVFSSIIFAWYRRSSELEADEIGMELAAKACIDPREILVFWEIMKVFEELSKADKFEIPLFMHHPTLKKRKKRTIKLMPKILKIRKQAKCPEIPEKDPQDNLPNYIKDIEKFVFKDSRILVGAPKGNYSWSSSKRLSYLIEPGIVYRCEIENSHLYRGIENHKCQEIKPEKIENEKGYITQLGMMMWIRKQYGWFGSAIAIDRINGILTACAPRTIVALLYKSLDNNLETMQGMCYNGKISSNTLIIEEKDLKFYDFMSTFWYNPIHGFSVHYASTKQNEKRKKKKINRIIGEPKHEDYGTVDIQYSNKRMTVQLPLNDDLSQFGYSVESGYFFKRDQLLFASGAPGWKYKGSVGIINPASNISIITKLYGTHIGEYFGASLAVGDLNKDGLDDLLIGAPYWGEDTGRVYIYLGTSKEQFEMAVILHGVAEGGHFGYAIASGDLDADGYDDIIVGTPWEDDGVVYVFNGTPDLKNTNLKKSQRIEAVKLFKYNSSRRILRFGFSISKPIDIDKNGYLDIAIGAYKSDHAIILRSKPIWKTELFIETIPNILQRNAKQFLVRICPRYNMYGMLHDIVTDTIKFRITAIIDERYQRTKETILEMKSSNLSICLSSEVNILKDIRDFIEPISIVAKHDFLHDNVSNEFCKFCPVEKHNKIQNVKVLLPFNIGCGEDKICNSNISVTAKFYNVRDNDMWIIGSNDISLKINLKNYGEPAYLTILEFKFPERVILRSILPSCQEDISKENLIVICDVGNPIWKEEEKNVKLDLNMRYLINGSLHDHKLYFYITIKTRSINHGMTSIIKTLNLVNEVSLSLHGKPNEEAYYLTTLNEIAQNVTFQHTYQVYKLGASPIEVAQLIVKIPLTFKDLHLIYMYKSQLYISGELFECSSETNLLDIQGESSLEQFDISLFSNKIRQNNNYIINEKDQFNSIEGSALYLNNMNIKAPKILNENWTNDIIYMNCSTPYINCITIICDLNTLKTLQDIGKMTIEFFLNVDKLKDIFKNNRAILKYATEVSAKIIKPDKMLYINGTRSTMEIVTIFYNIPKMEKLQPWIILISILIGILLLFIFAAILGTLGFFKRKKKQALTNQECNEMIENETAINSENT</sequence>
<evidence type="ECO:0000256" key="9">
    <source>
        <dbReference type="ARBA" id="ARBA00022801"/>
    </source>
</evidence>
<dbReference type="Gene3D" id="2.130.10.130">
    <property type="entry name" value="Integrin alpha, N-terminal"/>
    <property type="match status" value="1"/>
</dbReference>
<dbReference type="GeneID" id="725946"/>
<dbReference type="PROSITE" id="PS51470">
    <property type="entry name" value="FG_GAP"/>
    <property type="match status" value="2"/>
</dbReference>
<evidence type="ECO:0000256" key="7">
    <source>
        <dbReference type="ARBA" id="ARBA00022729"/>
    </source>
</evidence>
<dbReference type="RefSeq" id="XP_026301907.1">
    <property type="nucleotide sequence ID" value="XM_026446122.1"/>
</dbReference>
<dbReference type="GO" id="GO:0008305">
    <property type="term" value="C:integrin complex"/>
    <property type="evidence" value="ECO:0007669"/>
    <property type="project" value="InterPro"/>
</dbReference>
<feature type="transmembrane region" description="Helical" evidence="19">
    <location>
        <begin position="250"/>
        <end position="269"/>
    </location>
</feature>
<feature type="transmembrane region" description="Helical" evidence="19">
    <location>
        <begin position="100"/>
        <end position="121"/>
    </location>
</feature>
<accession>A0A7M7MWT1</accession>
<accession>A0A8B8HCZ3</accession>
<dbReference type="GO" id="GO:0007160">
    <property type="term" value="P:cell-matrix adhesion"/>
    <property type="evidence" value="ECO:0007669"/>
    <property type="project" value="TreeGrafter"/>
</dbReference>
<proteinExistence type="inferred from homology"/>
<keyword evidence="13 19" id="KW-0401">Integrin</keyword>
<dbReference type="InterPro" id="IPR032695">
    <property type="entry name" value="Integrin_dom_sf"/>
</dbReference>
<evidence type="ECO:0000256" key="5">
    <source>
        <dbReference type="ARBA" id="ARBA00022692"/>
    </source>
</evidence>
<dbReference type="InterPro" id="IPR028994">
    <property type="entry name" value="Integrin_alpha_N"/>
</dbReference>
<comment type="similarity">
    <text evidence="3 19">Belongs to the integrin alpha chain family.</text>
</comment>
<dbReference type="Gene3D" id="2.60.40.1460">
    <property type="entry name" value="Integrin domains. Chain A, domain 2"/>
    <property type="match status" value="1"/>
</dbReference>
<keyword evidence="8" id="KW-0677">Repeat</keyword>
<feature type="repeat" description="FG-GAP" evidence="18">
    <location>
        <begin position="705"/>
        <end position="759"/>
    </location>
</feature>
<comment type="cofactor">
    <cofactor evidence="1">
        <name>Zn(2+)</name>
        <dbReference type="ChEBI" id="CHEBI:29105"/>
    </cofactor>
</comment>
<gene>
    <name evidence="25" type="primary">LOC725946</name>
</gene>
<dbReference type="InterPro" id="IPR013519">
    <property type="entry name" value="Int_alpha_beta-p"/>
</dbReference>
<keyword evidence="10" id="KW-0862">Zinc</keyword>
<name>A0A7M7MWT1_APIME</name>
<dbReference type="GO" id="GO:0009897">
    <property type="term" value="C:external side of plasma membrane"/>
    <property type="evidence" value="ECO:0007669"/>
    <property type="project" value="TreeGrafter"/>
</dbReference>
<dbReference type="InterPro" id="IPR001915">
    <property type="entry name" value="Peptidase_M48"/>
</dbReference>
<feature type="transmembrane region" description="Helical" evidence="19">
    <location>
        <begin position="57"/>
        <end position="76"/>
    </location>
</feature>
<evidence type="ECO:0000256" key="11">
    <source>
        <dbReference type="ARBA" id="ARBA00022889"/>
    </source>
</evidence>
<feature type="domain" description="Peptidase M48" evidence="20">
    <location>
        <begin position="209"/>
        <end position="354"/>
    </location>
</feature>
<evidence type="ECO:0000259" key="21">
    <source>
        <dbReference type="Pfam" id="PF20805"/>
    </source>
</evidence>
<dbReference type="Proteomes" id="UP000005203">
    <property type="component" value="Linkage group LG1"/>
</dbReference>
<evidence type="ECO:0000256" key="2">
    <source>
        <dbReference type="ARBA" id="ARBA00004479"/>
    </source>
</evidence>
<dbReference type="GO" id="GO:0004222">
    <property type="term" value="F:metalloendopeptidase activity"/>
    <property type="evidence" value="ECO:0007669"/>
    <property type="project" value="InterPro"/>
</dbReference>
<dbReference type="InterPro" id="IPR048285">
    <property type="entry name" value="Integrin_alpha_Ig-like_2"/>
</dbReference>
<evidence type="ECO:0000256" key="19">
    <source>
        <dbReference type="RuleBase" id="RU003762"/>
    </source>
</evidence>
<evidence type="ECO:0000313" key="25">
    <source>
        <dbReference type="RefSeq" id="XP_026301907.1"/>
    </source>
</evidence>
<dbReference type="Gene3D" id="1.20.5.930">
    <property type="entry name" value="Bicelle-embedded integrin alpha(iib) transmembrane segment"/>
    <property type="match status" value="1"/>
</dbReference>
<comment type="caution">
    <text evidence="19">Lacks conserved residue(s) required for the propagation of feature annotation.</text>
</comment>
<dbReference type="Pfam" id="PF20806">
    <property type="entry name" value="Integrin_A_Ig_3"/>
    <property type="match status" value="1"/>
</dbReference>
<evidence type="ECO:0000256" key="3">
    <source>
        <dbReference type="ARBA" id="ARBA00008054"/>
    </source>
</evidence>
<dbReference type="OrthoDB" id="5573735at2759"/>
<dbReference type="PANTHER" id="PTHR23220:SF83">
    <property type="entry name" value="INTEGRIN ALPHA-PS3-RELATED"/>
    <property type="match status" value="1"/>
</dbReference>
<keyword evidence="6" id="KW-0479">Metal-binding</keyword>
<dbReference type="GO" id="GO:0007229">
    <property type="term" value="P:integrin-mediated signaling pathway"/>
    <property type="evidence" value="ECO:0007669"/>
    <property type="project" value="UniProtKB-KW"/>
</dbReference>
<feature type="repeat" description="FG-GAP" evidence="18">
    <location>
        <begin position="647"/>
        <end position="704"/>
    </location>
</feature>